<dbReference type="InterPro" id="IPR032466">
    <property type="entry name" value="Metal_Hydrolase"/>
</dbReference>
<accession>A0ABP8QXP3</accession>
<feature type="domain" description="Amidohydrolase-related" evidence="2">
    <location>
        <begin position="14"/>
        <end position="316"/>
    </location>
</feature>
<protein>
    <submittedName>
        <fullName evidence="3">Amidohydrolase family protein</fullName>
    </submittedName>
</protein>
<dbReference type="PANTHER" id="PTHR21240">
    <property type="entry name" value="2-AMINO-3-CARBOXYLMUCONATE-6-SEMIALDEHYDE DECARBOXYLASE"/>
    <property type="match status" value="1"/>
</dbReference>
<keyword evidence="1" id="KW-0456">Lyase</keyword>
<dbReference type="Pfam" id="PF04909">
    <property type="entry name" value="Amidohydro_2"/>
    <property type="match status" value="1"/>
</dbReference>
<dbReference type="Proteomes" id="UP001500503">
    <property type="component" value="Unassembled WGS sequence"/>
</dbReference>
<dbReference type="InterPro" id="IPR032465">
    <property type="entry name" value="ACMSD"/>
</dbReference>
<reference evidence="4" key="1">
    <citation type="journal article" date="2019" name="Int. J. Syst. Evol. Microbiol.">
        <title>The Global Catalogue of Microorganisms (GCM) 10K type strain sequencing project: providing services to taxonomists for standard genome sequencing and annotation.</title>
        <authorList>
            <consortium name="The Broad Institute Genomics Platform"/>
            <consortium name="The Broad Institute Genome Sequencing Center for Infectious Disease"/>
            <person name="Wu L."/>
            <person name="Ma J."/>
        </authorList>
    </citation>
    <scope>NUCLEOTIDE SEQUENCE [LARGE SCALE GENOMIC DNA]</scope>
    <source>
        <strain evidence="4">JCM 17933</strain>
    </source>
</reference>
<evidence type="ECO:0000259" key="2">
    <source>
        <dbReference type="Pfam" id="PF04909"/>
    </source>
</evidence>
<dbReference type="Gene3D" id="3.20.20.140">
    <property type="entry name" value="Metal-dependent hydrolases"/>
    <property type="match status" value="1"/>
</dbReference>
<evidence type="ECO:0000256" key="1">
    <source>
        <dbReference type="ARBA" id="ARBA00023239"/>
    </source>
</evidence>
<dbReference type="EMBL" id="BAABHF010000046">
    <property type="protein sequence ID" value="GAA4512736.1"/>
    <property type="molecule type" value="Genomic_DNA"/>
</dbReference>
<keyword evidence="4" id="KW-1185">Reference proteome</keyword>
<sequence length="317" mass="35193">MRVVAIEEHHTIPEMSGSMDLSWLPSEVRGRLRVIPAAERLADMDAAGIDMQVLSVVLPTPRMLPAETAVPLAVKANKELQDMVTAHPDRFAAFATLPVTVPDAAAAELERTVGELGFVGAMIHGTIGGRFLDDPFFHPILETAARLNVPIYLHPAPPPKPVADVYYNGFKDPVNQLLATGAYGWHYETSLHAVRMIVGGVFDRLPGLRVILGHLGEGIPFHLPRIDDKLPQSATGLPKPVSGYFREHFWITTAGYFYDGPFRLTRETFGDDRLIFSVDYPFADNRRAADWFDRLTLTPEVREKIAHGTADKLLRLR</sequence>
<dbReference type="RefSeq" id="WP_345472763.1">
    <property type="nucleotide sequence ID" value="NZ_BAABHF010000046.1"/>
</dbReference>
<dbReference type="PANTHER" id="PTHR21240:SF30">
    <property type="entry name" value="AMIDOHYDROLASE-RELATED DOMAIN-CONTAINING PROTEIN-RELATED"/>
    <property type="match status" value="1"/>
</dbReference>
<evidence type="ECO:0000313" key="3">
    <source>
        <dbReference type="EMBL" id="GAA4512736.1"/>
    </source>
</evidence>
<name>A0ABP8QXP3_9ACTN</name>
<dbReference type="InterPro" id="IPR006680">
    <property type="entry name" value="Amidohydro-rel"/>
</dbReference>
<evidence type="ECO:0000313" key="4">
    <source>
        <dbReference type="Proteomes" id="UP001500503"/>
    </source>
</evidence>
<dbReference type="SUPFAM" id="SSF51556">
    <property type="entry name" value="Metallo-dependent hydrolases"/>
    <property type="match status" value="1"/>
</dbReference>
<organism evidence="3 4">
    <name type="scientific">Actinoallomurus oryzae</name>
    <dbReference type="NCBI Taxonomy" id="502180"/>
    <lineage>
        <taxon>Bacteria</taxon>
        <taxon>Bacillati</taxon>
        <taxon>Actinomycetota</taxon>
        <taxon>Actinomycetes</taxon>
        <taxon>Streptosporangiales</taxon>
        <taxon>Thermomonosporaceae</taxon>
        <taxon>Actinoallomurus</taxon>
    </lineage>
</organism>
<comment type="caution">
    <text evidence="3">The sequence shown here is derived from an EMBL/GenBank/DDBJ whole genome shotgun (WGS) entry which is preliminary data.</text>
</comment>
<gene>
    <name evidence="3" type="ORF">GCM10023191_078920</name>
</gene>
<proteinExistence type="predicted"/>